<evidence type="ECO:0000313" key="2">
    <source>
        <dbReference type="Proteomes" id="UP000297654"/>
    </source>
</evidence>
<keyword evidence="2" id="KW-1185">Reference proteome</keyword>
<dbReference type="AlphaFoldDB" id="A0A1H8KWZ8"/>
<organism evidence="1 2">
    <name type="scientific">Cryobacterium luteum</name>
    <dbReference type="NCBI Taxonomy" id="1424661"/>
    <lineage>
        <taxon>Bacteria</taxon>
        <taxon>Bacillati</taxon>
        <taxon>Actinomycetota</taxon>
        <taxon>Actinomycetes</taxon>
        <taxon>Micrococcales</taxon>
        <taxon>Microbacteriaceae</taxon>
        <taxon>Cryobacterium</taxon>
    </lineage>
</organism>
<dbReference type="EMBL" id="SOFF01000046">
    <property type="protein sequence ID" value="TFB84354.1"/>
    <property type="molecule type" value="Genomic_DNA"/>
</dbReference>
<dbReference type="Proteomes" id="UP000297654">
    <property type="component" value="Unassembled WGS sequence"/>
</dbReference>
<evidence type="ECO:0000313" key="1">
    <source>
        <dbReference type="EMBL" id="TFB84354.1"/>
    </source>
</evidence>
<dbReference type="RefSeq" id="WP_092112221.1">
    <property type="nucleotide sequence ID" value="NZ_FOCN01000022.1"/>
</dbReference>
<proteinExistence type="predicted"/>
<accession>A0A1H8KWZ8</accession>
<sequence length="172" mass="16448">MPKKFIAITALAALAIFAVPAAASAVVYVPGGGVTVTVTGEPTPGGTVTVTAEPGSFPDDSSAKITLSGAPKLSMGAVKAPTATVNDAGAVSFTVVLPATAVGSQTATVTGAQTARAGSAAITLIGADSSTARLASAGYAAPSALIWGGAAALLLGLALATASVVKRRRVTA</sequence>
<comment type="caution">
    <text evidence="1">The sequence shown here is derived from an EMBL/GenBank/DDBJ whole genome shotgun (WGS) entry which is preliminary data.</text>
</comment>
<gene>
    <name evidence="1" type="ORF">E3O10_16275</name>
</gene>
<reference evidence="1 2" key="1">
    <citation type="submission" date="2019-03" db="EMBL/GenBank/DDBJ databases">
        <title>Genomics of glacier-inhabiting Cryobacterium strains.</title>
        <authorList>
            <person name="Liu Q."/>
            <person name="Xin Y.-H."/>
        </authorList>
    </citation>
    <scope>NUCLEOTIDE SEQUENCE [LARGE SCALE GENOMIC DNA]</scope>
    <source>
        <strain evidence="1 2">Hh15</strain>
    </source>
</reference>
<protein>
    <submittedName>
        <fullName evidence="1">Uncharacterized protein</fullName>
    </submittedName>
</protein>
<name>A0A1H8KWZ8_9MICO</name>